<sequence>MTINMDISVVIPLYNEAESLPELTAWIQRVMDDYRFSYEIILIDDGSTDGSWGVIEELKSLNAKITGVKFRRNYGKSAALNVGFAAAQGDVVITMDADLQDSPDEIPELYRRVVREDFDLVSGWKKQRHDPPSKTIPTKLFNSVTRGMSGIHNLHDFNCGLKAYKKDVVKNIEVYGEMHRYIPVIAKWAGFRRIDEQVVQHYPRKYGVTKFGPGRFIKGFLDLLSIFFVGKFGKRPMHFFGTMGVLSFVAGFIIAVWLIAEKLISIANQSPYRNVTDQPLFFLALIAIIIGTQLFLTGFIAELVSRNSADRNNYQIEKVI</sequence>
<dbReference type="Proteomes" id="UP000198916">
    <property type="component" value="Unassembled WGS sequence"/>
</dbReference>
<dbReference type="SUPFAM" id="SSF53448">
    <property type="entry name" value="Nucleotide-diphospho-sugar transferases"/>
    <property type="match status" value="1"/>
</dbReference>
<keyword evidence="3 10" id="KW-0808">Transferase</keyword>
<reference evidence="11" key="1">
    <citation type="submission" date="2016-10" db="EMBL/GenBank/DDBJ databases">
        <authorList>
            <person name="Varghese N."/>
            <person name="Submissions S."/>
        </authorList>
    </citation>
    <scope>NUCLEOTIDE SEQUENCE [LARGE SCALE GENOMIC DNA]</scope>
    <source>
        <strain evidence="11">Jip14</strain>
    </source>
</reference>
<dbReference type="GO" id="GO:0009103">
    <property type="term" value="P:lipopolysaccharide biosynthetic process"/>
    <property type="evidence" value="ECO:0007669"/>
    <property type="project" value="UniProtKB-KW"/>
</dbReference>
<keyword evidence="11" id="KW-1185">Reference proteome</keyword>
<name>A0A1H7LZ73_9SPHI</name>
<dbReference type="EMBL" id="FNZR01000003">
    <property type="protein sequence ID" value="SEL03775.1"/>
    <property type="molecule type" value="Genomic_DNA"/>
</dbReference>
<evidence type="ECO:0000256" key="7">
    <source>
        <dbReference type="ARBA" id="ARBA00023136"/>
    </source>
</evidence>
<gene>
    <name evidence="10" type="ORF">SAMN05421740_103303</name>
</gene>
<dbReference type="InterPro" id="IPR001173">
    <property type="entry name" value="Glyco_trans_2-like"/>
</dbReference>
<dbReference type="InterPro" id="IPR050256">
    <property type="entry name" value="Glycosyltransferase_2"/>
</dbReference>
<feature type="transmembrane region" description="Helical" evidence="8">
    <location>
        <begin position="280"/>
        <end position="301"/>
    </location>
</feature>
<accession>A0A1H7LZ73</accession>
<dbReference type="AlphaFoldDB" id="A0A1H7LZ73"/>
<evidence type="ECO:0000259" key="9">
    <source>
        <dbReference type="Pfam" id="PF00535"/>
    </source>
</evidence>
<evidence type="ECO:0000313" key="11">
    <source>
        <dbReference type="Proteomes" id="UP000198916"/>
    </source>
</evidence>
<dbReference type="PANTHER" id="PTHR48090:SF3">
    <property type="entry name" value="UNDECAPRENYL-PHOSPHATE 4-DEOXY-4-FORMAMIDO-L-ARABINOSE TRANSFERASE"/>
    <property type="match status" value="1"/>
</dbReference>
<dbReference type="PANTHER" id="PTHR48090">
    <property type="entry name" value="UNDECAPRENYL-PHOSPHATE 4-DEOXY-4-FORMAMIDO-L-ARABINOSE TRANSFERASE-RELATED"/>
    <property type="match status" value="1"/>
</dbReference>
<evidence type="ECO:0000256" key="6">
    <source>
        <dbReference type="ARBA" id="ARBA00022989"/>
    </source>
</evidence>
<keyword evidence="4 8" id="KW-0812">Transmembrane</keyword>
<dbReference type="Gene3D" id="3.90.550.10">
    <property type="entry name" value="Spore Coat Polysaccharide Biosynthesis Protein SpsA, Chain A"/>
    <property type="match status" value="1"/>
</dbReference>
<keyword evidence="5" id="KW-0448">Lipopolysaccharide biosynthesis</keyword>
<dbReference type="GO" id="GO:0099621">
    <property type="term" value="F:undecaprenyl-phosphate 4-deoxy-4-formamido-L-arabinose transferase activity"/>
    <property type="evidence" value="ECO:0007669"/>
    <property type="project" value="TreeGrafter"/>
</dbReference>
<evidence type="ECO:0000313" key="10">
    <source>
        <dbReference type="EMBL" id="SEL03775.1"/>
    </source>
</evidence>
<proteinExistence type="predicted"/>
<evidence type="ECO:0000256" key="8">
    <source>
        <dbReference type="SAM" id="Phobius"/>
    </source>
</evidence>
<protein>
    <submittedName>
        <fullName evidence="10">Glycosyltransferase involved in cell wall bisynthesis</fullName>
    </submittedName>
</protein>
<dbReference type="GO" id="GO:0005886">
    <property type="term" value="C:plasma membrane"/>
    <property type="evidence" value="ECO:0007669"/>
    <property type="project" value="TreeGrafter"/>
</dbReference>
<evidence type="ECO:0000256" key="4">
    <source>
        <dbReference type="ARBA" id="ARBA00022692"/>
    </source>
</evidence>
<feature type="domain" description="Glycosyltransferase 2-like" evidence="9">
    <location>
        <begin position="8"/>
        <end position="171"/>
    </location>
</feature>
<evidence type="ECO:0000256" key="1">
    <source>
        <dbReference type="ARBA" id="ARBA00022475"/>
    </source>
</evidence>
<dbReference type="STRING" id="332977.SAMN05421740_103303"/>
<dbReference type="CDD" id="cd04187">
    <property type="entry name" value="DPM1_like_bac"/>
    <property type="match status" value="1"/>
</dbReference>
<evidence type="ECO:0000256" key="5">
    <source>
        <dbReference type="ARBA" id="ARBA00022985"/>
    </source>
</evidence>
<organism evidence="10 11">
    <name type="scientific">Parapedobacter koreensis</name>
    <dbReference type="NCBI Taxonomy" id="332977"/>
    <lineage>
        <taxon>Bacteria</taxon>
        <taxon>Pseudomonadati</taxon>
        <taxon>Bacteroidota</taxon>
        <taxon>Sphingobacteriia</taxon>
        <taxon>Sphingobacteriales</taxon>
        <taxon>Sphingobacteriaceae</taxon>
        <taxon>Parapedobacter</taxon>
    </lineage>
</organism>
<keyword evidence="2" id="KW-0328">Glycosyltransferase</keyword>
<dbReference type="InterPro" id="IPR029044">
    <property type="entry name" value="Nucleotide-diphossugar_trans"/>
</dbReference>
<keyword evidence="6 8" id="KW-1133">Transmembrane helix</keyword>
<keyword evidence="7 8" id="KW-0472">Membrane</keyword>
<evidence type="ECO:0000256" key="2">
    <source>
        <dbReference type="ARBA" id="ARBA00022676"/>
    </source>
</evidence>
<keyword evidence="1" id="KW-1003">Cell membrane</keyword>
<feature type="transmembrane region" description="Helical" evidence="8">
    <location>
        <begin position="239"/>
        <end position="260"/>
    </location>
</feature>
<dbReference type="Pfam" id="PF00535">
    <property type="entry name" value="Glycos_transf_2"/>
    <property type="match status" value="1"/>
</dbReference>
<evidence type="ECO:0000256" key="3">
    <source>
        <dbReference type="ARBA" id="ARBA00022679"/>
    </source>
</evidence>